<dbReference type="Proteomes" id="UP000196102">
    <property type="component" value="Unassembled WGS sequence"/>
</dbReference>
<comment type="caution">
    <text evidence="1">The sequence shown here is derived from an EMBL/GenBank/DDBJ whole genome shotgun (WGS) entry which is preliminary data.</text>
</comment>
<evidence type="ECO:0000313" key="1">
    <source>
        <dbReference type="EMBL" id="OUS14229.1"/>
    </source>
</evidence>
<proteinExistence type="predicted"/>
<organism evidence="1 2">
    <name type="scientific">Nonlabens dokdonensis</name>
    <dbReference type="NCBI Taxonomy" id="328515"/>
    <lineage>
        <taxon>Bacteria</taxon>
        <taxon>Pseudomonadati</taxon>
        <taxon>Bacteroidota</taxon>
        <taxon>Flavobacteriia</taxon>
        <taxon>Flavobacteriales</taxon>
        <taxon>Flavobacteriaceae</taxon>
        <taxon>Nonlabens</taxon>
    </lineage>
</organism>
<dbReference type="InterPro" id="IPR045444">
    <property type="entry name" value="DUF6503"/>
</dbReference>
<dbReference type="RefSeq" id="WP_303686985.1">
    <property type="nucleotide sequence ID" value="NZ_CAJXYO010000002.1"/>
</dbReference>
<sequence>MKNLFIAFACILVITSCKTENDSPSIEVPSTEAKISAMDTSRYPESLLDVINAHGGLQNWKEMKSLTYNMDDQSTITDLKSRDIKVETPDYSIGSIDGKVWIAQDSTYFPKERARFYHNLMFYFYAMPFLLADDGIVYSDAAPLEKGDLVYPGIKIGYEANVGDAPDDNYIMYYHPETKKMEWLAYTVTYGQGKKSNQYSYIKYNKWQEVNDLLLPEELMWYNVENNRPTTAKGNSRVFSKVDIDRGGLDKRTFAIPANGIYVD</sequence>
<gene>
    <name evidence="1" type="ORF">A9Q93_08465</name>
</gene>
<dbReference type="PROSITE" id="PS51257">
    <property type="entry name" value="PROKAR_LIPOPROTEIN"/>
    <property type="match status" value="1"/>
</dbReference>
<reference evidence="2" key="1">
    <citation type="journal article" date="2017" name="Proc. Natl. Acad. Sci. U.S.A.">
        <title>Simulation of Deepwater Horizon oil plume reveals substrate specialization within a complex community of hydrocarbon-degraders.</title>
        <authorList>
            <person name="Hu P."/>
            <person name="Dubinsky E.A."/>
            <person name="Probst A.J."/>
            <person name="Wang J."/>
            <person name="Sieber C.M.K."/>
            <person name="Tom L.M."/>
            <person name="Gardinali P."/>
            <person name="Banfield J.F."/>
            <person name="Atlas R.M."/>
            <person name="Andersen G.L."/>
        </authorList>
    </citation>
    <scope>NUCLEOTIDE SEQUENCE [LARGE SCALE GENOMIC DNA]</scope>
</reference>
<protein>
    <submittedName>
        <fullName evidence="1">Threonine synthase</fullName>
    </submittedName>
</protein>
<dbReference type="AlphaFoldDB" id="A0A1Z8AV75"/>
<dbReference type="Pfam" id="PF20113">
    <property type="entry name" value="DUF6503"/>
    <property type="match status" value="1"/>
</dbReference>
<accession>A0A1Z8AV75</accession>
<dbReference type="EMBL" id="MAAX01000128">
    <property type="protein sequence ID" value="OUS14229.1"/>
    <property type="molecule type" value="Genomic_DNA"/>
</dbReference>
<name>A0A1Z8AV75_9FLAO</name>
<evidence type="ECO:0000313" key="2">
    <source>
        <dbReference type="Proteomes" id="UP000196102"/>
    </source>
</evidence>